<evidence type="ECO:0000313" key="36">
    <source>
        <dbReference type="EMBL" id="ELT96229.1"/>
    </source>
</evidence>
<dbReference type="EC" id="1.3.1.48" evidence="4"/>
<reference evidence="38" key="1">
    <citation type="submission" date="2012-12" db="EMBL/GenBank/DDBJ databases">
        <authorList>
            <person name="Hellsten U."/>
            <person name="Grimwood J."/>
            <person name="Chapman J.A."/>
            <person name="Shapiro H."/>
            <person name="Aerts A."/>
            <person name="Otillar R.P."/>
            <person name="Terry A.Y."/>
            <person name="Boore J.L."/>
            <person name="Simakov O."/>
            <person name="Marletaz F."/>
            <person name="Cho S.-J."/>
            <person name="Edsinger-Gonzales E."/>
            <person name="Havlak P."/>
            <person name="Kuo D.-H."/>
            <person name="Larsson T."/>
            <person name="Lv J."/>
            <person name="Arendt D."/>
            <person name="Savage R."/>
            <person name="Osoegawa K."/>
            <person name="de Jong P."/>
            <person name="Lindberg D.R."/>
            <person name="Seaver E.C."/>
            <person name="Weisblat D.A."/>
            <person name="Putnam N.H."/>
            <person name="Grigoriev I.V."/>
            <person name="Rokhsar D.S."/>
        </authorList>
    </citation>
    <scope>NUCLEOTIDE SEQUENCE</scope>
    <source>
        <strain evidence="38">I ESC-2004</strain>
    </source>
</reference>
<evidence type="ECO:0000256" key="27">
    <source>
        <dbReference type="ARBA" id="ARBA00048290"/>
    </source>
</evidence>
<evidence type="ECO:0000256" key="11">
    <source>
        <dbReference type="ARBA" id="ARBA00022857"/>
    </source>
</evidence>
<evidence type="ECO:0000256" key="19">
    <source>
        <dbReference type="ARBA" id="ARBA00033119"/>
    </source>
</evidence>
<dbReference type="InterPro" id="IPR045010">
    <property type="entry name" value="MDR_fam"/>
</dbReference>
<dbReference type="InterPro" id="IPR011032">
    <property type="entry name" value="GroES-like_sf"/>
</dbReference>
<evidence type="ECO:0000256" key="2">
    <source>
        <dbReference type="ARBA" id="ARBA00010460"/>
    </source>
</evidence>
<evidence type="ECO:0000256" key="4">
    <source>
        <dbReference type="ARBA" id="ARBA00011981"/>
    </source>
</evidence>
<dbReference type="SUPFAM" id="SSF51735">
    <property type="entry name" value="NAD(P)-binding Rossmann-fold domains"/>
    <property type="match status" value="1"/>
</dbReference>
<dbReference type="Proteomes" id="UP000014760">
    <property type="component" value="Unassembled WGS sequence"/>
</dbReference>
<evidence type="ECO:0000256" key="8">
    <source>
        <dbReference type="ARBA" id="ARBA00022501"/>
    </source>
</evidence>
<dbReference type="HOGENOM" id="CLU_026673_29_3_1"/>
<evidence type="ECO:0000256" key="34">
    <source>
        <dbReference type="ARBA" id="ARBA00049368"/>
    </source>
</evidence>
<comment type="catalytic activity">
    <reaction evidence="27">
        <text>13,14-dihydro-15-oxo-PGF2alpha + NADP(+) = 15-oxoprostaglandin F2alpha + NADPH + H(+)</text>
        <dbReference type="Rhea" id="RHEA:50588"/>
        <dbReference type="ChEBI" id="CHEBI:15378"/>
        <dbReference type="ChEBI" id="CHEBI:57783"/>
        <dbReference type="ChEBI" id="CHEBI:58349"/>
        <dbReference type="ChEBI" id="CHEBI:133374"/>
        <dbReference type="ChEBI" id="CHEBI:133409"/>
    </reaction>
    <physiologicalReaction direction="right-to-left" evidence="27">
        <dbReference type="Rhea" id="RHEA:50590"/>
    </physiologicalReaction>
</comment>
<evidence type="ECO:0000313" key="37">
    <source>
        <dbReference type="EnsemblMetazoa" id="CapteP19977"/>
    </source>
</evidence>
<evidence type="ECO:0000256" key="14">
    <source>
        <dbReference type="ARBA" id="ARBA00023098"/>
    </source>
</evidence>
<comment type="catalytic activity">
    <reaction evidence="28">
        <text>4-hydroxynonanal + NADP(+) = (E)-4-hydroxynon-2-enal + NADPH + H(+)</text>
        <dbReference type="Rhea" id="RHEA:64736"/>
        <dbReference type="ChEBI" id="CHEBI:15378"/>
        <dbReference type="ChEBI" id="CHEBI:57783"/>
        <dbReference type="ChEBI" id="CHEBI:58349"/>
        <dbReference type="ChEBI" id="CHEBI:58968"/>
        <dbReference type="ChEBI" id="CHEBI:156112"/>
    </reaction>
    <physiologicalReaction direction="right-to-left" evidence="28">
        <dbReference type="Rhea" id="RHEA:64738"/>
    </physiologicalReaction>
</comment>
<dbReference type="Gene3D" id="3.90.180.10">
    <property type="entry name" value="Medium-chain alcohol dehydrogenases, catalytic domain"/>
    <property type="match status" value="1"/>
</dbReference>
<evidence type="ECO:0000256" key="16">
    <source>
        <dbReference type="ARBA" id="ARBA00031851"/>
    </source>
</evidence>
<comment type="catalytic activity">
    <reaction evidence="26">
        <text>nonan-2-one + NADP(+) = (3E)-nonen-2-one + NADPH + H(+)</text>
        <dbReference type="Rhea" id="RHEA:50616"/>
        <dbReference type="ChEBI" id="CHEBI:15378"/>
        <dbReference type="ChEBI" id="CHEBI:57783"/>
        <dbReference type="ChEBI" id="CHEBI:58349"/>
        <dbReference type="ChEBI" id="CHEBI:77927"/>
        <dbReference type="ChEBI" id="CHEBI:133457"/>
    </reaction>
    <physiologicalReaction direction="right-to-left" evidence="26">
        <dbReference type="Rhea" id="RHEA:50618"/>
    </physiologicalReaction>
</comment>
<evidence type="ECO:0000256" key="21">
    <source>
        <dbReference type="ARBA" id="ARBA00047617"/>
    </source>
</evidence>
<comment type="catalytic activity">
    <reaction evidence="24">
        <text>13,14-dihydro-15-oxo-prostaglandin F1alpha + NADP(+) = 15-oxoprostaglandin F1alpha + NADPH + H(+)</text>
        <dbReference type="Rhea" id="RHEA:50592"/>
        <dbReference type="ChEBI" id="CHEBI:15378"/>
        <dbReference type="ChEBI" id="CHEBI:57783"/>
        <dbReference type="ChEBI" id="CHEBI:58349"/>
        <dbReference type="ChEBI" id="CHEBI:79072"/>
        <dbReference type="ChEBI" id="CHEBI:133411"/>
    </reaction>
    <physiologicalReaction direction="right-to-left" evidence="24">
        <dbReference type="Rhea" id="RHEA:50594"/>
    </physiologicalReaction>
</comment>
<evidence type="ECO:0000256" key="26">
    <source>
        <dbReference type="ARBA" id="ARBA00048066"/>
    </source>
</evidence>
<evidence type="ECO:0000256" key="17">
    <source>
        <dbReference type="ARBA" id="ARBA00032255"/>
    </source>
</evidence>
<comment type="catalytic activity">
    <reaction evidence="23">
        <text>leukotriene B4 + NADP(+) = 12-oxo-leukotriene B4 + NADPH + H(+)</text>
        <dbReference type="Rhea" id="RHEA:50608"/>
        <dbReference type="ChEBI" id="CHEBI:15378"/>
        <dbReference type="ChEBI" id="CHEBI:57461"/>
        <dbReference type="ChEBI" id="CHEBI:57783"/>
        <dbReference type="ChEBI" id="CHEBI:58349"/>
        <dbReference type="ChEBI" id="CHEBI:133309"/>
    </reaction>
    <physiologicalReaction direction="left-to-right" evidence="23">
        <dbReference type="Rhea" id="RHEA:50609"/>
    </physiologicalReaction>
</comment>
<keyword evidence="7" id="KW-0963">Cytoplasm</keyword>
<dbReference type="SUPFAM" id="SSF50129">
    <property type="entry name" value="GroES-like"/>
    <property type="match status" value="2"/>
</dbReference>
<evidence type="ECO:0000256" key="22">
    <source>
        <dbReference type="ARBA" id="ARBA00047742"/>
    </source>
</evidence>
<comment type="catalytic activity">
    <reaction evidence="21">
        <text>decanal + NADP(+) = (2E)-decenal + NADPH + H(+)</text>
        <dbReference type="Rhea" id="RHEA:50612"/>
        <dbReference type="ChEBI" id="CHEBI:15378"/>
        <dbReference type="ChEBI" id="CHEBI:31457"/>
        <dbReference type="ChEBI" id="CHEBI:57783"/>
        <dbReference type="ChEBI" id="CHEBI:58349"/>
        <dbReference type="ChEBI" id="CHEBI:133455"/>
    </reaction>
    <physiologicalReaction direction="right-to-left" evidence="21">
        <dbReference type="Rhea" id="RHEA:50614"/>
    </physiologicalReaction>
</comment>
<evidence type="ECO:0000256" key="9">
    <source>
        <dbReference type="ARBA" id="ARBA00022553"/>
    </source>
</evidence>
<dbReference type="EC" id="1.3.1.74" evidence="5"/>
<reference evidence="36 38" key="2">
    <citation type="journal article" date="2013" name="Nature">
        <title>Insights into bilaterian evolution from three spiralian genomes.</title>
        <authorList>
            <person name="Simakov O."/>
            <person name="Marletaz F."/>
            <person name="Cho S.J."/>
            <person name="Edsinger-Gonzales E."/>
            <person name="Havlak P."/>
            <person name="Hellsten U."/>
            <person name="Kuo D.H."/>
            <person name="Larsson T."/>
            <person name="Lv J."/>
            <person name="Arendt D."/>
            <person name="Savage R."/>
            <person name="Osoegawa K."/>
            <person name="de Jong P."/>
            <person name="Grimwood J."/>
            <person name="Chapman J.A."/>
            <person name="Shapiro H."/>
            <person name="Aerts A."/>
            <person name="Otillar R.P."/>
            <person name="Terry A.Y."/>
            <person name="Boore J.L."/>
            <person name="Grigoriev I.V."/>
            <person name="Lindberg D.R."/>
            <person name="Seaver E.C."/>
            <person name="Weisblat D.A."/>
            <person name="Putnam N.H."/>
            <person name="Rokhsar D.S."/>
        </authorList>
    </citation>
    <scope>NUCLEOTIDE SEQUENCE</scope>
    <source>
        <strain evidence="36 38">I ESC-2004</strain>
    </source>
</reference>
<evidence type="ECO:0000256" key="24">
    <source>
        <dbReference type="ARBA" id="ARBA00047878"/>
    </source>
</evidence>
<evidence type="ECO:0000256" key="33">
    <source>
        <dbReference type="ARBA" id="ARBA00049179"/>
    </source>
</evidence>
<dbReference type="CDD" id="cd08294">
    <property type="entry name" value="leukotriene_B4_DH_like"/>
    <property type="match status" value="1"/>
</dbReference>
<comment type="catalytic activity">
    <reaction evidence="20">
        <text>octanal + NADP(+) = (2E)-octenal + NADPH + H(+)</text>
        <dbReference type="Rhea" id="RHEA:50780"/>
        <dbReference type="ChEBI" id="CHEBI:15378"/>
        <dbReference type="ChEBI" id="CHEBI:17935"/>
        <dbReference type="ChEBI" id="CHEBI:57783"/>
        <dbReference type="ChEBI" id="CHEBI:58349"/>
        <dbReference type="ChEBI" id="CHEBI:61748"/>
    </reaction>
    <physiologicalReaction direction="right-to-left" evidence="20">
        <dbReference type="Rhea" id="RHEA:50782"/>
    </physiologicalReaction>
</comment>
<comment type="catalytic activity">
    <reaction evidence="31">
        <text>(5S,12S)-dihydroxy-(6E,10E,12E,14Z)-eicosatetraenoate + NADP(+) = 12-oxo-(5S)-hydroxy-(6E,8E,10E,14Z)-eicosatetraenoate + NADPH + H(+)</text>
        <dbReference type="Rhea" id="RHEA:51212"/>
        <dbReference type="ChEBI" id="CHEBI:15378"/>
        <dbReference type="ChEBI" id="CHEBI:57783"/>
        <dbReference type="ChEBI" id="CHEBI:58349"/>
        <dbReference type="ChEBI" id="CHEBI:133974"/>
        <dbReference type="ChEBI" id="CHEBI:133975"/>
    </reaction>
    <physiologicalReaction direction="left-to-right" evidence="31">
        <dbReference type="Rhea" id="RHEA:51213"/>
    </physiologicalReaction>
</comment>
<comment type="catalytic activity">
    <reaction evidence="29">
        <text>20-hydroxy-leukotriene B4 + NADP(+) = 12-oxo-20-hydroxy-leukotriene B4 + NADPH + H(+)</text>
        <dbReference type="Rhea" id="RHEA:51208"/>
        <dbReference type="ChEBI" id="CHEBI:15378"/>
        <dbReference type="ChEBI" id="CHEBI:57460"/>
        <dbReference type="ChEBI" id="CHEBI:57783"/>
        <dbReference type="ChEBI" id="CHEBI:58349"/>
        <dbReference type="ChEBI" id="CHEBI:133346"/>
    </reaction>
    <physiologicalReaction direction="left-to-right" evidence="29">
        <dbReference type="Rhea" id="RHEA:51209"/>
    </physiologicalReaction>
</comment>
<dbReference type="SMART" id="SM00829">
    <property type="entry name" value="PKS_ER"/>
    <property type="match status" value="1"/>
</dbReference>
<evidence type="ECO:0000256" key="7">
    <source>
        <dbReference type="ARBA" id="ARBA00022490"/>
    </source>
</evidence>
<dbReference type="OMA" id="YPIKNIH"/>
<dbReference type="AlphaFoldDB" id="R7TRG2"/>
<dbReference type="GO" id="GO:0032440">
    <property type="term" value="F:2-alkenal reductase [NAD(P)H] activity"/>
    <property type="evidence" value="ECO:0007669"/>
    <property type="project" value="UniProtKB-EC"/>
</dbReference>
<dbReference type="InterPro" id="IPR014190">
    <property type="entry name" value="PTGR1"/>
</dbReference>
<sequence>MVVVAKKWVLKKNFIGEPKDDDLVLEEEQLPALKDGDVLFEALWLSVDPYMRPYSNNLKAPVDMIGQQLARVVESKDGRYPIGSRYLGDFGWRTHTIFNPKAMEGVKGTYGKDLVIPCPDLAGNPESYSLGCLGMPGATAYFGLLKVCDPKPGDTVLVNAAAGAVGSMVGQIAKIKGCKTIGYAGTEQKVKWLKEIGYDFAFNYKTEDVSATLSKAAPEGINCYFDNASSEHEGVGGDFSNTVITKHMSIGGRIAICGAISSYNATAPPMGPELYGTMIFKQLKMQGFIVYQYYSEYHAAVKELAQWIKEGKIQVCEDVTDGFANMRSGFYGLLKGKNTGKAVIKA</sequence>
<evidence type="ECO:0000256" key="25">
    <source>
        <dbReference type="ARBA" id="ARBA00047903"/>
    </source>
</evidence>
<evidence type="ECO:0000256" key="30">
    <source>
        <dbReference type="ARBA" id="ARBA00048953"/>
    </source>
</evidence>
<dbReference type="FunFam" id="3.40.50.720:FF:000121">
    <property type="entry name" value="Prostaglandin reductase 2"/>
    <property type="match status" value="1"/>
</dbReference>
<comment type="catalytic activity">
    <reaction evidence="22">
        <text>pentan-2-one + NADP(+) = (E)-pent-3-en-2-one + NADPH + H(+)</text>
        <dbReference type="Rhea" id="RHEA:50788"/>
        <dbReference type="ChEBI" id="CHEBI:15378"/>
        <dbReference type="ChEBI" id="CHEBI:16472"/>
        <dbReference type="ChEBI" id="CHEBI:57783"/>
        <dbReference type="ChEBI" id="CHEBI:58349"/>
        <dbReference type="ChEBI" id="CHEBI:145276"/>
    </reaction>
    <physiologicalReaction direction="right-to-left" evidence="22">
        <dbReference type="Rhea" id="RHEA:50790"/>
    </physiologicalReaction>
</comment>
<evidence type="ECO:0000256" key="31">
    <source>
        <dbReference type="ARBA" id="ARBA00049068"/>
    </source>
</evidence>
<dbReference type="InterPro" id="IPR020843">
    <property type="entry name" value="ER"/>
</dbReference>
<dbReference type="GO" id="GO:0005737">
    <property type="term" value="C:cytoplasm"/>
    <property type="evidence" value="ECO:0007669"/>
    <property type="project" value="UniProtKB-SubCell"/>
</dbReference>
<gene>
    <name evidence="36" type="ORF">CAPTEDRAFT_19977</name>
</gene>
<comment type="subcellular location">
    <subcellularLocation>
        <location evidence="1">Cytoplasm</location>
    </subcellularLocation>
</comment>
<comment type="catalytic activity">
    <reaction evidence="32">
        <text>13,14-dihydro-15-oxo-prostaglandin E1 + NADP(+) = 15-oxoprostaglandin E1 + NADPH + H(+)</text>
        <dbReference type="Rhea" id="RHEA:50584"/>
        <dbReference type="ChEBI" id="CHEBI:15378"/>
        <dbReference type="ChEBI" id="CHEBI:57401"/>
        <dbReference type="ChEBI" id="CHEBI:57783"/>
        <dbReference type="ChEBI" id="CHEBI:58349"/>
        <dbReference type="ChEBI" id="CHEBI:133408"/>
    </reaction>
    <physiologicalReaction direction="right-to-left" evidence="32">
        <dbReference type="Rhea" id="RHEA:50586"/>
    </physiologicalReaction>
</comment>
<keyword evidence="15" id="KW-0379">Hydroxylation</keyword>
<comment type="subunit">
    <text evidence="3">Monomer or homodimer.</text>
</comment>
<dbReference type="InterPro" id="IPR041694">
    <property type="entry name" value="ADH_N_2"/>
</dbReference>
<keyword evidence="9" id="KW-0597">Phosphoprotein</keyword>
<keyword evidence="14" id="KW-0443">Lipid metabolism</keyword>
<evidence type="ECO:0000256" key="32">
    <source>
        <dbReference type="ARBA" id="ARBA00049070"/>
    </source>
</evidence>
<evidence type="ECO:0000256" key="23">
    <source>
        <dbReference type="ARBA" id="ARBA00047871"/>
    </source>
</evidence>
<evidence type="ECO:0000256" key="20">
    <source>
        <dbReference type="ARBA" id="ARBA00047461"/>
    </source>
</evidence>
<keyword evidence="11" id="KW-0521">NADP</keyword>
<evidence type="ECO:0000256" key="15">
    <source>
        <dbReference type="ARBA" id="ARBA00023278"/>
    </source>
</evidence>
<evidence type="ECO:0000313" key="38">
    <source>
        <dbReference type="Proteomes" id="UP000014760"/>
    </source>
</evidence>
<reference evidence="37" key="3">
    <citation type="submission" date="2015-06" db="UniProtKB">
        <authorList>
            <consortium name="EnsemblMetazoa"/>
        </authorList>
    </citation>
    <scope>IDENTIFICATION</scope>
</reference>
<comment type="similarity">
    <text evidence="2">Belongs to the NADP-dependent oxidoreductase L4BD family.</text>
</comment>
<dbReference type="PANTHER" id="PTHR43205">
    <property type="entry name" value="PROSTAGLANDIN REDUCTASE"/>
    <property type="match status" value="1"/>
</dbReference>
<dbReference type="GO" id="GO:0047522">
    <property type="term" value="F:15-oxoprostaglandin 13-reductase [NAD(P)+] activity"/>
    <property type="evidence" value="ECO:0007669"/>
    <property type="project" value="UniProtKB-EC"/>
</dbReference>
<dbReference type="Pfam" id="PF16884">
    <property type="entry name" value="ADH_N_2"/>
    <property type="match status" value="1"/>
</dbReference>
<dbReference type="InterPro" id="IPR036291">
    <property type="entry name" value="NAD(P)-bd_dom_sf"/>
</dbReference>
<proteinExistence type="inferred from homology"/>
<dbReference type="Pfam" id="PF00107">
    <property type="entry name" value="ADH_zinc_N"/>
    <property type="match status" value="1"/>
</dbReference>
<evidence type="ECO:0000256" key="3">
    <source>
        <dbReference type="ARBA" id="ARBA00011852"/>
    </source>
</evidence>
<keyword evidence="38" id="KW-1185">Reference proteome</keyword>
<evidence type="ECO:0000256" key="10">
    <source>
        <dbReference type="ARBA" id="ARBA00022832"/>
    </source>
</evidence>
<organism evidence="36">
    <name type="scientific">Capitella teleta</name>
    <name type="common">Polychaete worm</name>
    <dbReference type="NCBI Taxonomy" id="283909"/>
    <lineage>
        <taxon>Eukaryota</taxon>
        <taxon>Metazoa</taxon>
        <taxon>Spiralia</taxon>
        <taxon>Lophotrochozoa</taxon>
        <taxon>Annelida</taxon>
        <taxon>Polychaeta</taxon>
        <taxon>Sedentaria</taxon>
        <taxon>Scolecida</taxon>
        <taxon>Capitellidae</taxon>
        <taxon>Capitella</taxon>
    </lineage>
</organism>
<evidence type="ECO:0000259" key="35">
    <source>
        <dbReference type="SMART" id="SM00829"/>
    </source>
</evidence>
<name>R7TRG2_CAPTE</name>
<feature type="domain" description="Enoyl reductase (ER)" evidence="35">
    <location>
        <begin position="19"/>
        <end position="344"/>
    </location>
</feature>
<evidence type="ECO:0000256" key="28">
    <source>
        <dbReference type="ARBA" id="ARBA00048387"/>
    </source>
</evidence>
<evidence type="ECO:0000256" key="12">
    <source>
        <dbReference type="ARBA" id="ARBA00022990"/>
    </source>
</evidence>
<evidence type="ECO:0000256" key="1">
    <source>
        <dbReference type="ARBA" id="ARBA00004496"/>
    </source>
</evidence>
<keyword evidence="10" id="KW-0276">Fatty acid metabolism</keyword>
<dbReference type="STRING" id="283909.R7TRG2"/>
<dbReference type="GO" id="GO:0006693">
    <property type="term" value="P:prostaglandin metabolic process"/>
    <property type="evidence" value="ECO:0007669"/>
    <property type="project" value="UniProtKB-KW"/>
</dbReference>
<keyword evidence="13" id="KW-0560">Oxidoreductase</keyword>
<accession>R7TRG2</accession>
<dbReference type="PANTHER" id="PTHR43205:SF7">
    <property type="entry name" value="PROSTAGLANDIN REDUCTASE 1"/>
    <property type="match status" value="1"/>
</dbReference>
<dbReference type="EMBL" id="KB308885">
    <property type="protein sequence ID" value="ELT96229.1"/>
    <property type="molecule type" value="Genomic_DNA"/>
</dbReference>
<evidence type="ECO:0000256" key="6">
    <source>
        <dbReference type="ARBA" id="ARBA00020651"/>
    </source>
</evidence>
<evidence type="ECO:0000256" key="5">
    <source>
        <dbReference type="ARBA" id="ARBA00012410"/>
    </source>
</evidence>
<dbReference type="InterPro" id="IPR013149">
    <property type="entry name" value="ADH-like_C"/>
</dbReference>
<evidence type="ECO:0000256" key="13">
    <source>
        <dbReference type="ARBA" id="ARBA00023002"/>
    </source>
</evidence>
<dbReference type="OrthoDB" id="809632at2759"/>
<dbReference type="EMBL" id="AMQN01002310">
    <property type="status" value="NOT_ANNOTATED_CDS"/>
    <property type="molecule type" value="Genomic_DNA"/>
</dbReference>
<comment type="catalytic activity">
    <reaction evidence="34">
        <text>hexanal + NADP(+) = (E)-hex-2-enal + NADPH + H(+)</text>
        <dbReference type="Rhea" id="RHEA:50776"/>
        <dbReference type="ChEBI" id="CHEBI:15378"/>
        <dbReference type="ChEBI" id="CHEBI:28913"/>
        <dbReference type="ChEBI" id="CHEBI:57783"/>
        <dbReference type="ChEBI" id="CHEBI:58349"/>
        <dbReference type="ChEBI" id="CHEBI:88528"/>
    </reaction>
    <physiologicalReaction direction="right-to-left" evidence="34">
        <dbReference type="Rhea" id="RHEA:50778"/>
    </physiologicalReaction>
</comment>
<comment type="catalytic activity">
    <reaction evidence="30">
        <text>6-trans-leukotriene B4 + NADP(+) = 12-oxo-(5S)-hydroxy-(6E,8E,10E,14Z)-eicosatetraenoate + NADPH + H(+)</text>
        <dbReference type="Rhea" id="RHEA:51204"/>
        <dbReference type="ChEBI" id="CHEBI:15378"/>
        <dbReference type="ChEBI" id="CHEBI:57783"/>
        <dbReference type="ChEBI" id="CHEBI:58349"/>
        <dbReference type="ChEBI" id="CHEBI:90723"/>
        <dbReference type="ChEBI" id="CHEBI:133974"/>
    </reaction>
    <physiologicalReaction direction="left-to-right" evidence="30">
        <dbReference type="Rhea" id="RHEA:51205"/>
    </physiologicalReaction>
</comment>
<dbReference type="EnsemblMetazoa" id="CapteT19977">
    <property type="protein sequence ID" value="CapteP19977"/>
    <property type="gene ID" value="CapteG19977"/>
</dbReference>
<evidence type="ECO:0000256" key="18">
    <source>
        <dbReference type="ARBA" id="ARBA00032297"/>
    </source>
</evidence>
<protein>
    <recommendedName>
        <fullName evidence="6">Prostaglandin reductase 1</fullName>
        <ecNumber evidence="4">1.3.1.48</ecNumber>
        <ecNumber evidence="5">1.3.1.74</ecNumber>
    </recommendedName>
    <alternativeName>
        <fullName evidence="19">15-oxoprostaglandin 13-reductase</fullName>
    </alternativeName>
    <alternativeName>
        <fullName evidence="17">Dithiolethione-inducible gene 1 protein</fullName>
    </alternativeName>
    <alternativeName>
        <fullName evidence="16">Leukotriene B4 12-hydroxydehydrogenase</fullName>
    </alternativeName>
    <alternativeName>
        <fullName evidence="18">NAD(P)H-dependent alkenal/one oxidoreductase</fullName>
    </alternativeName>
</protein>
<comment type="catalytic activity">
    <reaction evidence="25">
        <text>dodecanal + NADP(+) = (2E)-dodecenal + NADPH + H(+)</text>
        <dbReference type="Rhea" id="RHEA:50784"/>
        <dbReference type="ChEBI" id="CHEBI:15378"/>
        <dbReference type="ChEBI" id="CHEBI:27836"/>
        <dbReference type="ChEBI" id="CHEBI:57783"/>
        <dbReference type="ChEBI" id="CHEBI:58349"/>
        <dbReference type="ChEBI" id="CHEBI:133741"/>
    </reaction>
    <physiologicalReaction direction="right-to-left" evidence="25">
        <dbReference type="Rhea" id="RHEA:50786"/>
    </physiologicalReaction>
</comment>
<keyword evidence="8" id="KW-0644">Prostaglandin metabolism</keyword>
<dbReference type="Gene3D" id="3.40.50.720">
    <property type="entry name" value="NAD(P)-binding Rossmann-like Domain"/>
    <property type="match status" value="1"/>
</dbReference>
<keyword evidence="12" id="KW-0007">Acetylation</keyword>
<comment type="catalytic activity">
    <reaction evidence="33">
        <text>an n-alkanal + NADP(+) = an alk-2-enal + NADPH + H(+)</text>
        <dbReference type="Rhea" id="RHEA:13737"/>
        <dbReference type="ChEBI" id="CHEBI:12834"/>
        <dbReference type="ChEBI" id="CHEBI:13757"/>
        <dbReference type="ChEBI" id="CHEBI:15378"/>
        <dbReference type="ChEBI" id="CHEBI:57783"/>
        <dbReference type="ChEBI" id="CHEBI:58349"/>
        <dbReference type="EC" id="1.3.1.74"/>
    </reaction>
    <physiologicalReaction direction="right-to-left" evidence="33">
        <dbReference type="Rhea" id="RHEA:13739"/>
    </physiologicalReaction>
</comment>
<evidence type="ECO:0000256" key="29">
    <source>
        <dbReference type="ARBA" id="ARBA00048591"/>
    </source>
</evidence>